<dbReference type="InParanoid" id="T0RXL1"/>
<protein>
    <recommendedName>
        <fullName evidence="3">SPRY domain-containing protein</fullName>
    </recommendedName>
</protein>
<sequence>MKLLRTGTLDVEGLTINQEADLREMLDYLQIQIESPAPEPSAPIAPLQWDPRRCSEKIQLADDNTLAVHQGLGWFNVVASRPATTFAVRLKLGSHGEVGFLPLVDETSPVPTRNRASRGWFFSCKSATVSSHDEVMSGGLLDTTVPRVIFLQVTWHRLQQRISFAVDGVLLPKGLHDVPSDINMYRGSAAGVVVEAFHLNSSSNG</sequence>
<evidence type="ECO:0000313" key="2">
    <source>
        <dbReference type="Proteomes" id="UP000030762"/>
    </source>
</evidence>
<dbReference type="EMBL" id="JH767144">
    <property type="protein sequence ID" value="EQC37393.1"/>
    <property type="molecule type" value="Genomic_DNA"/>
</dbReference>
<dbReference type="OMA" id="HHCTETI"/>
<reference evidence="1 2" key="1">
    <citation type="submission" date="2012-04" db="EMBL/GenBank/DDBJ databases">
        <title>The Genome Sequence of Saprolegnia declina VS20.</title>
        <authorList>
            <consortium name="The Broad Institute Genome Sequencing Platform"/>
            <person name="Russ C."/>
            <person name="Nusbaum C."/>
            <person name="Tyler B."/>
            <person name="van West P."/>
            <person name="Dieguez-Uribeondo J."/>
            <person name="de Bruijn I."/>
            <person name="Tripathy S."/>
            <person name="Jiang R."/>
            <person name="Young S.K."/>
            <person name="Zeng Q."/>
            <person name="Gargeya S."/>
            <person name="Fitzgerald M."/>
            <person name="Haas B."/>
            <person name="Abouelleil A."/>
            <person name="Alvarado L."/>
            <person name="Arachchi H.M."/>
            <person name="Berlin A."/>
            <person name="Chapman S.B."/>
            <person name="Goldberg J."/>
            <person name="Griggs A."/>
            <person name="Gujja S."/>
            <person name="Hansen M."/>
            <person name="Howarth C."/>
            <person name="Imamovic A."/>
            <person name="Larimer J."/>
            <person name="McCowen C."/>
            <person name="Montmayeur A."/>
            <person name="Murphy C."/>
            <person name="Neiman D."/>
            <person name="Pearson M."/>
            <person name="Priest M."/>
            <person name="Roberts A."/>
            <person name="Saif S."/>
            <person name="Shea T."/>
            <person name="Sisk P."/>
            <person name="Sykes S."/>
            <person name="Wortman J."/>
            <person name="Nusbaum C."/>
            <person name="Birren B."/>
        </authorList>
    </citation>
    <scope>NUCLEOTIDE SEQUENCE [LARGE SCALE GENOMIC DNA]</scope>
    <source>
        <strain evidence="1 2">VS20</strain>
    </source>
</reference>
<dbReference type="VEuPathDB" id="FungiDB:SDRG_04997"/>
<gene>
    <name evidence="1" type="ORF">SDRG_04997</name>
</gene>
<proteinExistence type="predicted"/>
<dbReference type="RefSeq" id="XP_008608913.1">
    <property type="nucleotide sequence ID" value="XM_008610691.1"/>
</dbReference>
<evidence type="ECO:0000313" key="1">
    <source>
        <dbReference type="EMBL" id="EQC37393.1"/>
    </source>
</evidence>
<organism evidence="1 2">
    <name type="scientific">Saprolegnia diclina (strain VS20)</name>
    <dbReference type="NCBI Taxonomy" id="1156394"/>
    <lineage>
        <taxon>Eukaryota</taxon>
        <taxon>Sar</taxon>
        <taxon>Stramenopiles</taxon>
        <taxon>Oomycota</taxon>
        <taxon>Saprolegniomycetes</taxon>
        <taxon>Saprolegniales</taxon>
        <taxon>Saprolegniaceae</taxon>
        <taxon>Saprolegnia</taxon>
    </lineage>
</organism>
<dbReference type="Proteomes" id="UP000030762">
    <property type="component" value="Unassembled WGS sequence"/>
</dbReference>
<evidence type="ECO:0008006" key="3">
    <source>
        <dbReference type="Google" id="ProtNLM"/>
    </source>
</evidence>
<dbReference type="GeneID" id="19945724"/>
<dbReference type="AlphaFoldDB" id="T0RXL1"/>
<keyword evidence="2" id="KW-1185">Reference proteome</keyword>
<name>T0RXL1_SAPDV</name>
<accession>T0RXL1</accession>